<feature type="region of interest" description="Disordered" evidence="1">
    <location>
        <begin position="285"/>
        <end position="306"/>
    </location>
</feature>
<accession>A0ABM9AUG5</accession>
<dbReference type="Proteomes" id="UP000837932">
    <property type="component" value="Unassembled WGS sequence"/>
</dbReference>
<reference evidence="3" key="1">
    <citation type="submission" date="2021-12" db="EMBL/GenBank/DDBJ databases">
        <authorList>
            <person name="Rodrigo-Torres L."/>
            <person name="Arahal R. D."/>
            <person name="Lucena T."/>
        </authorList>
    </citation>
    <scope>NUCLEOTIDE SEQUENCE</scope>
    <source>
        <strain evidence="3">CECT 8858</strain>
    </source>
</reference>
<protein>
    <recommendedName>
        <fullName evidence="5">Outer membrane protein beta-barrel domain-containing protein</fullName>
    </recommendedName>
</protein>
<evidence type="ECO:0008006" key="5">
    <source>
        <dbReference type="Google" id="ProtNLM"/>
    </source>
</evidence>
<name>A0ABM9AUG5_9BACT</name>
<evidence type="ECO:0000313" key="3">
    <source>
        <dbReference type="EMBL" id="CAH0997344.1"/>
    </source>
</evidence>
<keyword evidence="4" id="KW-1185">Reference proteome</keyword>
<dbReference type="EMBL" id="CAKLPY010000003">
    <property type="protein sequence ID" value="CAH0997344.1"/>
    <property type="molecule type" value="Genomic_DNA"/>
</dbReference>
<keyword evidence="2" id="KW-1133">Transmembrane helix</keyword>
<keyword evidence="2" id="KW-0472">Membrane</keyword>
<gene>
    <name evidence="3" type="ORF">EMA8858_03475</name>
</gene>
<comment type="caution">
    <text evidence="3">The sequence shown here is derived from an EMBL/GenBank/DDBJ whole genome shotgun (WGS) entry which is preliminary data.</text>
</comment>
<sequence>MESQRLNNFEEEWKKAFENNAMPPPSDMWDRIERELEEKKRRPFLFFIRPTGMVAGVAAALILVLGGLFLFNKGFLEKNSTLVEQTSNLETNKNQSKVGSLEVQTTQNKSANNIDVENPLFATNPARSEIKEGTSPKKATYLSKNKITNTLFDIQNQERIPVLSNNNLAGAFNRTASDKTFSTDNQGVDISKNATLSGQQKNELVVDLKILQPKVYQYLGSHYTLYRNKLAFEPKINEAPVVTKDDSKFWLGIQSGVSPFDPNMKLNGLNTIALNEARAYAQASNIPSGNTGNISPDSKPSGSVNISQPKNAIKSGIGINSGFAFGYKISKKLHVESGIKYLRGNSTLQSNTYAFQQNGYINTFLGDYLLQNAGNTGLKVANSPINTVVADASQFNNRYEYLMIPLQIGYEISLTKKLGINLLAGVSTDLFLQNTIANDNSFVQEKSIINSANNVYKPLNFSGLGGIRANYLISKHWQAILGSSFQQSLSSGINSSDLQMKLRLFGVNYGVNYRF</sequence>
<organism evidence="3 4">
    <name type="scientific">Emticicia aquatica</name>
    <dbReference type="NCBI Taxonomy" id="1681835"/>
    <lineage>
        <taxon>Bacteria</taxon>
        <taxon>Pseudomonadati</taxon>
        <taxon>Bacteroidota</taxon>
        <taxon>Cytophagia</taxon>
        <taxon>Cytophagales</taxon>
        <taxon>Leadbetterellaceae</taxon>
        <taxon>Emticicia</taxon>
    </lineage>
</organism>
<dbReference type="RefSeq" id="WP_238808012.1">
    <property type="nucleotide sequence ID" value="NZ_CAKLPY010000003.1"/>
</dbReference>
<feature type="transmembrane region" description="Helical" evidence="2">
    <location>
        <begin position="44"/>
        <end position="71"/>
    </location>
</feature>
<keyword evidence="2" id="KW-0812">Transmembrane</keyword>
<proteinExistence type="predicted"/>
<evidence type="ECO:0000256" key="2">
    <source>
        <dbReference type="SAM" id="Phobius"/>
    </source>
</evidence>
<evidence type="ECO:0000256" key="1">
    <source>
        <dbReference type="SAM" id="MobiDB-lite"/>
    </source>
</evidence>
<evidence type="ECO:0000313" key="4">
    <source>
        <dbReference type="Proteomes" id="UP000837932"/>
    </source>
</evidence>